<dbReference type="Pfam" id="PF02759">
    <property type="entry name" value="RUN"/>
    <property type="match status" value="1"/>
</dbReference>
<dbReference type="OMA" id="IRHDECI"/>
<accession>A0A0N4W7S8</accession>
<dbReference type="Proteomes" id="UP000268014">
    <property type="component" value="Unassembled WGS sequence"/>
</dbReference>
<dbReference type="WBParaSite" id="HPLM_0000621101-mRNA-1">
    <property type="protein sequence ID" value="HPLM_0000621101-mRNA-1"/>
    <property type="gene ID" value="HPLM_0000621101"/>
</dbReference>
<evidence type="ECO:0000259" key="8">
    <source>
        <dbReference type="PROSITE" id="PS50826"/>
    </source>
</evidence>
<dbReference type="PROSITE" id="PS50178">
    <property type="entry name" value="ZF_FYVE"/>
    <property type="match status" value="1"/>
</dbReference>
<dbReference type="CDD" id="cd17681">
    <property type="entry name" value="RUN_RUFY1_like"/>
    <property type="match status" value="1"/>
</dbReference>
<proteinExistence type="predicted"/>
<keyword evidence="1" id="KW-0479">Metal-binding</keyword>
<dbReference type="InterPro" id="IPR017455">
    <property type="entry name" value="Znf_FYVE-rel"/>
</dbReference>
<evidence type="ECO:0000256" key="6">
    <source>
        <dbReference type="SAM" id="Coils"/>
    </source>
</evidence>
<dbReference type="PANTHER" id="PTHR45956:SF6">
    <property type="entry name" value="RUN DOMAIN-CONTAINING PROTEIN"/>
    <property type="match status" value="1"/>
</dbReference>
<evidence type="ECO:0000256" key="3">
    <source>
        <dbReference type="ARBA" id="ARBA00022833"/>
    </source>
</evidence>
<evidence type="ECO:0000313" key="11">
    <source>
        <dbReference type="WBParaSite" id="HPLM_0000621101-mRNA-1"/>
    </source>
</evidence>
<name>A0A0N4W7S8_HAEPC</name>
<dbReference type="SMART" id="SM00593">
    <property type="entry name" value="RUN"/>
    <property type="match status" value="1"/>
</dbReference>
<dbReference type="PROSITE" id="PS50826">
    <property type="entry name" value="RUN"/>
    <property type="match status" value="1"/>
</dbReference>
<evidence type="ECO:0000256" key="4">
    <source>
        <dbReference type="ARBA" id="ARBA00023054"/>
    </source>
</evidence>
<feature type="coiled-coil region" evidence="6">
    <location>
        <begin position="242"/>
        <end position="283"/>
    </location>
</feature>
<evidence type="ECO:0000256" key="5">
    <source>
        <dbReference type="PROSITE-ProRule" id="PRU00091"/>
    </source>
</evidence>
<organism evidence="11">
    <name type="scientific">Haemonchus placei</name>
    <name type="common">Barber's pole worm</name>
    <dbReference type="NCBI Taxonomy" id="6290"/>
    <lineage>
        <taxon>Eukaryota</taxon>
        <taxon>Metazoa</taxon>
        <taxon>Ecdysozoa</taxon>
        <taxon>Nematoda</taxon>
        <taxon>Chromadorea</taxon>
        <taxon>Rhabditida</taxon>
        <taxon>Rhabditina</taxon>
        <taxon>Rhabditomorpha</taxon>
        <taxon>Strongyloidea</taxon>
        <taxon>Trichostrongylidae</taxon>
        <taxon>Haemonchus</taxon>
    </lineage>
</organism>
<feature type="domain" description="FYVE-type" evidence="7">
    <location>
        <begin position="481"/>
        <end position="539"/>
    </location>
</feature>
<dbReference type="GO" id="GO:0008270">
    <property type="term" value="F:zinc ion binding"/>
    <property type="evidence" value="ECO:0007669"/>
    <property type="project" value="UniProtKB-KW"/>
</dbReference>
<evidence type="ECO:0000313" key="10">
    <source>
        <dbReference type="Proteomes" id="UP000268014"/>
    </source>
</evidence>
<dbReference type="InterPro" id="IPR013083">
    <property type="entry name" value="Znf_RING/FYVE/PHD"/>
</dbReference>
<reference evidence="9 10" key="2">
    <citation type="submission" date="2018-11" db="EMBL/GenBank/DDBJ databases">
        <authorList>
            <consortium name="Pathogen Informatics"/>
        </authorList>
    </citation>
    <scope>NUCLEOTIDE SEQUENCE [LARGE SCALE GENOMIC DNA]</scope>
    <source>
        <strain evidence="9 10">MHpl1</strain>
    </source>
</reference>
<dbReference type="PANTHER" id="PTHR45956">
    <property type="entry name" value="RUN AND FYVE DOMAIN-CONTAINING PROTEIN 2-LIKE PROTEIN"/>
    <property type="match status" value="1"/>
</dbReference>
<dbReference type="AlphaFoldDB" id="A0A0N4W7S8"/>
<keyword evidence="2 5" id="KW-0863">Zinc-finger</keyword>
<dbReference type="InterPro" id="IPR000306">
    <property type="entry name" value="Znf_FYVE"/>
</dbReference>
<gene>
    <name evidence="9" type="ORF">HPLM_LOCUS6203</name>
</gene>
<evidence type="ECO:0000259" key="7">
    <source>
        <dbReference type="PROSITE" id="PS50178"/>
    </source>
</evidence>
<dbReference type="InterPro" id="IPR037213">
    <property type="entry name" value="Run_dom_sf"/>
</dbReference>
<dbReference type="Pfam" id="PF01363">
    <property type="entry name" value="FYVE"/>
    <property type="match status" value="1"/>
</dbReference>
<dbReference type="InterPro" id="IPR011011">
    <property type="entry name" value="Znf_FYVE_PHD"/>
</dbReference>
<keyword evidence="3" id="KW-0862">Zinc</keyword>
<dbReference type="OrthoDB" id="79871at2759"/>
<dbReference type="Gene3D" id="1.20.58.900">
    <property type="match status" value="1"/>
</dbReference>
<dbReference type="Gene3D" id="3.30.40.10">
    <property type="entry name" value="Zinc/RING finger domain, C3HC4 (zinc finger)"/>
    <property type="match status" value="1"/>
</dbReference>
<dbReference type="InterPro" id="IPR047335">
    <property type="entry name" value="RUFY1-3"/>
</dbReference>
<protein>
    <submittedName>
        <fullName evidence="11">FYVE-type domain-containing protein</fullName>
    </submittedName>
</protein>
<dbReference type="GO" id="GO:0005737">
    <property type="term" value="C:cytoplasm"/>
    <property type="evidence" value="ECO:0007669"/>
    <property type="project" value="TreeGrafter"/>
</dbReference>
<evidence type="ECO:0000313" key="9">
    <source>
        <dbReference type="EMBL" id="VDO28281.1"/>
    </source>
</evidence>
<feature type="domain" description="RUN" evidence="8">
    <location>
        <begin position="66"/>
        <end position="202"/>
    </location>
</feature>
<keyword evidence="10" id="KW-1185">Reference proteome</keyword>
<dbReference type="SUPFAM" id="SSF140741">
    <property type="entry name" value="RUN domain-like"/>
    <property type="match status" value="1"/>
</dbReference>
<dbReference type="EMBL" id="UZAF01016458">
    <property type="protein sequence ID" value="VDO28281.1"/>
    <property type="molecule type" value="Genomic_DNA"/>
</dbReference>
<dbReference type="CDD" id="cd15721">
    <property type="entry name" value="FYVE_RUFY1_like"/>
    <property type="match status" value="1"/>
</dbReference>
<dbReference type="InterPro" id="IPR004012">
    <property type="entry name" value="Run_dom"/>
</dbReference>
<dbReference type="SUPFAM" id="SSF57903">
    <property type="entry name" value="FYVE/PHD zinc finger"/>
    <property type="match status" value="1"/>
</dbReference>
<dbReference type="SMART" id="SM00064">
    <property type="entry name" value="FYVE"/>
    <property type="match status" value="1"/>
</dbReference>
<reference evidence="11" key="1">
    <citation type="submission" date="2017-02" db="UniProtKB">
        <authorList>
            <consortium name="WormBaseParasite"/>
        </authorList>
    </citation>
    <scope>IDENTIFICATION</scope>
</reference>
<sequence length="546" mass="62640">MMYIDFANGLAKDLCFMAIYVLRAESPKKVEKSDIENERTNLLTITRIVLRAFLEQTMADNNRILECDTQQISDLLMMLEKVLWHGFKAPGQKSLIVMKSPDAEMWATIVKIARTDAAMLETATCVDQIESLLTPIARLRAFLRLAMMQKKIFDFFTVISNSPLLKVFYEDWALLRQEEIVQLTGALLGLSVVDCNLVLEHDHLQEQPLSVDLSLYIRTPTIPTEGEDMATANGTASQSKEKKMLLDQNNYLEERNRQLQCNVDNLKKKLSALENEHETKAVTMEKEIVEREDSLRIVQQQLIDTKKINTDLYDKLKLADEKWRKLERDLSKIREQYMEESESLKKTISKLEMSNAVLQENVKKRNENDQAIRAELEKKYGQHTELVGTLQEKQNALAQAESELLVLRRKVDSLEKELKEMPFLKEEMRELSEKYASVAERAEQSERALEELGGHLSESKLRMLELAEELLPLSDAHWANDSDVTQCSACSEKFSISKRKHHCRMCGSIFCASCSEGRIKLPSNSKPARVCDQCFTLLKNRHSGNV</sequence>
<evidence type="ECO:0000256" key="1">
    <source>
        <dbReference type="ARBA" id="ARBA00022723"/>
    </source>
</evidence>
<dbReference type="STRING" id="6290.A0A0N4W7S8"/>
<evidence type="ECO:0000256" key="2">
    <source>
        <dbReference type="ARBA" id="ARBA00022771"/>
    </source>
</evidence>
<keyword evidence="4 6" id="KW-0175">Coiled coil</keyword>
<feature type="coiled-coil region" evidence="6">
    <location>
        <begin position="316"/>
        <end position="448"/>
    </location>
</feature>